<protein>
    <submittedName>
        <fullName evidence="2">Uncharacterized protein</fullName>
    </submittedName>
</protein>
<gene>
    <name evidence="2" type="ORF">TCM_014782</name>
</gene>
<proteinExistence type="predicted"/>
<evidence type="ECO:0000256" key="1">
    <source>
        <dbReference type="SAM" id="MobiDB-lite"/>
    </source>
</evidence>
<accession>A0A061FZP2</accession>
<evidence type="ECO:0000313" key="2">
    <source>
        <dbReference type="EMBL" id="EOY22681.1"/>
    </source>
</evidence>
<reference evidence="2 3" key="1">
    <citation type="journal article" date="2013" name="Genome Biol.">
        <title>The genome sequence of the most widely cultivated cacao type and its use to identify candidate genes regulating pod color.</title>
        <authorList>
            <person name="Motamayor J.C."/>
            <person name="Mockaitis K."/>
            <person name="Schmutz J."/>
            <person name="Haiminen N."/>
            <person name="Iii D.L."/>
            <person name="Cornejo O."/>
            <person name="Findley S.D."/>
            <person name="Zheng P."/>
            <person name="Utro F."/>
            <person name="Royaert S."/>
            <person name="Saski C."/>
            <person name="Jenkins J."/>
            <person name="Podicheti R."/>
            <person name="Zhao M."/>
            <person name="Scheffler B.E."/>
            <person name="Stack J.C."/>
            <person name="Feltus F.A."/>
            <person name="Mustiga G.M."/>
            <person name="Amores F."/>
            <person name="Phillips W."/>
            <person name="Marelli J.P."/>
            <person name="May G.D."/>
            <person name="Shapiro H."/>
            <person name="Ma J."/>
            <person name="Bustamante C.D."/>
            <person name="Schnell R.J."/>
            <person name="Main D."/>
            <person name="Gilbert D."/>
            <person name="Parida L."/>
            <person name="Kuhn D.N."/>
        </authorList>
    </citation>
    <scope>NUCLEOTIDE SEQUENCE [LARGE SCALE GENOMIC DNA]</scope>
    <source>
        <strain evidence="3">cv. Matina 1-6</strain>
    </source>
</reference>
<feature type="region of interest" description="Disordered" evidence="1">
    <location>
        <begin position="1"/>
        <end position="24"/>
    </location>
</feature>
<name>A0A061FZP2_THECC</name>
<dbReference type="AlphaFoldDB" id="A0A061FZP2"/>
<keyword evidence="3" id="KW-1185">Reference proteome</keyword>
<dbReference type="Gramene" id="EOY22681">
    <property type="protein sequence ID" value="EOY22681"/>
    <property type="gene ID" value="TCM_014782"/>
</dbReference>
<dbReference type="HOGENOM" id="CLU_2125564_0_0_1"/>
<feature type="compositionally biased region" description="Basic residues" evidence="1">
    <location>
        <begin position="1"/>
        <end position="10"/>
    </location>
</feature>
<dbReference type="Proteomes" id="UP000026915">
    <property type="component" value="Chromosome 3"/>
</dbReference>
<organism evidence="2 3">
    <name type="scientific">Theobroma cacao</name>
    <name type="common">Cacao</name>
    <name type="synonym">Cocoa</name>
    <dbReference type="NCBI Taxonomy" id="3641"/>
    <lineage>
        <taxon>Eukaryota</taxon>
        <taxon>Viridiplantae</taxon>
        <taxon>Streptophyta</taxon>
        <taxon>Embryophyta</taxon>
        <taxon>Tracheophyta</taxon>
        <taxon>Spermatophyta</taxon>
        <taxon>Magnoliopsida</taxon>
        <taxon>eudicotyledons</taxon>
        <taxon>Gunneridae</taxon>
        <taxon>Pentapetalae</taxon>
        <taxon>rosids</taxon>
        <taxon>malvids</taxon>
        <taxon>Malvales</taxon>
        <taxon>Malvaceae</taxon>
        <taxon>Byttnerioideae</taxon>
        <taxon>Theobroma</taxon>
    </lineage>
</organism>
<dbReference type="InParanoid" id="A0A061FZP2"/>
<dbReference type="EMBL" id="CM001881">
    <property type="protein sequence ID" value="EOY22681.1"/>
    <property type="molecule type" value="Genomic_DNA"/>
</dbReference>
<sequence>MLSKVSKKSRKEVGNASTNLNKSHKEISKVLSKISNRTDKRVFGDAAHSIRLIFWREDNGFMTLAHPPSQPSSPMAAPLCRLPLLSIGNFLPHLHIHHHNPLLRWLPPPFVKLR</sequence>
<evidence type="ECO:0000313" key="3">
    <source>
        <dbReference type="Proteomes" id="UP000026915"/>
    </source>
</evidence>